<evidence type="ECO:0000256" key="1">
    <source>
        <dbReference type="PROSITE-ProRule" id="PRU00339"/>
    </source>
</evidence>
<keyword evidence="1" id="KW-0802">TPR repeat</keyword>
<dbReference type="PROSITE" id="PS50005">
    <property type="entry name" value="TPR"/>
    <property type="match status" value="1"/>
</dbReference>
<dbReference type="EMBL" id="QVEV01000015">
    <property type="protein sequence ID" value="RGC15165.1"/>
    <property type="molecule type" value="Genomic_DNA"/>
</dbReference>
<protein>
    <submittedName>
        <fullName evidence="2">Uncharacterized protein</fullName>
    </submittedName>
</protein>
<dbReference type="RefSeq" id="WP_117443283.1">
    <property type="nucleotide sequence ID" value="NZ_JAJFEN010000020.1"/>
</dbReference>
<organism evidence="2 3">
    <name type="scientific">Clostridium innocuum</name>
    <dbReference type="NCBI Taxonomy" id="1522"/>
    <lineage>
        <taxon>Bacteria</taxon>
        <taxon>Bacillati</taxon>
        <taxon>Bacillota</taxon>
        <taxon>Clostridia</taxon>
        <taxon>Eubacteriales</taxon>
        <taxon>Clostridiaceae</taxon>
        <taxon>Clostridium</taxon>
    </lineage>
</organism>
<dbReference type="AlphaFoldDB" id="A0A3E2VVE4"/>
<sequence>MAKISLICEQCGGNIILDNSNEIGTCEHCFSQFVIKQDQIVQKITQNITKNVYGYEGKDVKELLTEGYTLLNLGDDKRANGKFKRAIDIEPDCWSAWLGYASTGGERTGYLSIVPAYRKAYNAAKEEKQEMDTFIDMTRFLPDHNLRAAFIRTYNLSLRENRHNIFDLVCGVIGCDESEIAQLAVDICPDDWRAYFAMAKFRKIRARWCQLEGGFLTGKHLPKPAAEVLNIFLYAYQLAKYEDREAEELVFSYINDLESDKSYNIFARELKKQIRREG</sequence>
<evidence type="ECO:0000313" key="2">
    <source>
        <dbReference type="EMBL" id="RGC15165.1"/>
    </source>
</evidence>
<feature type="repeat" description="TPR" evidence="1">
    <location>
        <begin position="60"/>
        <end position="93"/>
    </location>
</feature>
<reference evidence="2 3" key="1">
    <citation type="submission" date="2018-08" db="EMBL/GenBank/DDBJ databases">
        <title>A genome reference for cultivated species of the human gut microbiota.</title>
        <authorList>
            <person name="Zou Y."/>
            <person name="Xue W."/>
            <person name="Luo G."/>
        </authorList>
    </citation>
    <scope>NUCLEOTIDE SEQUENCE [LARGE SCALE GENOMIC DNA]</scope>
    <source>
        <strain evidence="2 3">OF01-2LB</strain>
    </source>
</reference>
<comment type="caution">
    <text evidence="2">The sequence shown here is derived from an EMBL/GenBank/DDBJ whole genome shotgun (WGS) entry which is preliminary data.</text>
</comment>
<dbReference type="OrthoDB" id="7056196at2"/>
<dbReference type="Proteomes" id="UP000260025">
    <property type="component" value="Unassembled WGS sequence"/>
</dbReference>
<dbReference type="SUPFAM" id="SSF48452">
    <property type="entry name" value="TPR-like"/>
    <property type="match status" value="1"/>
</dbReference>
<proteinExistence type="predicted"/>
<gene>
    <name evidence="2" type="ORF">DXA38_11415</name>
</gene>
<dbReference type="InterPro" id="IPR011990">
    <property type="entry name" value="TPR-like_helical_dom_sf"/>
</dbReference>
<accession>A0A3E2VVE4</accession>
<dbReference type="InterPro" id="IPR019734">
    <property type="entry name" value="TPR_rpt"/>
</dbReference>
<name>A0A3E2VVE4_CLOIN</name>
<evidence type="ECO:0000313" key="3">
    <source>
        <dbReference type="Proteomes" id="UP000260025"/>
    </source>
</evidence>
<dbReference type="Gene3D" id="1.25.40.10">
    <property type="entry name" value="Tetratricopeptide repeat domain"/>
    <property type="match status" value="1"/>
</dbReference>